<dbReference type="CDD" id="cd02440">
    <property type="entry name" value="AdoMet_MTases"/>
    <property type="match status" value="1"/>
</dbReference>
<dbReference type="InterPro" id="IPR029063">
    <property type="entry name" value="SAM-dependent_MTases_sf"/>
</dbReference>
<keyword evidence="2 6" id="KW-0489">Methyltransferase</keyword>
<keyword evidence="3 6" id="KW-0808">Transferase</keyword>
<protein>
    <submittedName>
        <fullName evidence="6">Class I SAM-dependent methyltransferase</fullName>
    </submittedName>
</protein>
<comment type="caution">
    <text evidence="6">The sequence shown here is derived from an EMBL/GenBank/DDBJ whole genome shotgun (WGS) entry which is preliminary data.</text>
</comment>
<gene>
    <name evidence="6" type="ORF">GZ085_11510</name>
</gene>
<dbReference type="PANTHER" id="PTHR43667:SF1">
    <property type="entry name" value="CYCLOPROPANE-FATTY-ACYL-PHOSPHOLIPID SYNTHASE"/>
    <property type="match status" value="1"/>
</dbReference>
<evidence type="ECO:0000256" key="2">
    <source>
        <dbReference type="ARBA" id="ARBA00022603"/>
    </source>
</evidence>
<organism evidence="6 7">
    <name type="scientific">Sulfuriferula multivorans</name>
    <dbReference type="NCBI Taxonomy" id="1559896"/>
    <lineage>
        <taxon>Bacteria</taxon>
        <taxon>Pseudomonadati</taxon>
        <taxon>Pseudomonadota</taxon>
        <taxon>Betaproteobacteria</taxon>
        <taxon>Nitrosomonadales</taxon>
        <taxon>Sulfuricellaceae</taxon>
        <taxon>Sulfuriferula</taxon>
    </lineage>
</organism>
<dbReference type="AlphaFoldDB" id="A0A7C9TBL6"/>
<dbReference type="Gene3D" id="3.40.50.150">
    <property type="entry name" value="Vaccinia Virus protein VP39"/>
    <property type="match status" value="1"/>
</dbReference>
<dbReference type="PANTHER" id="PTHR43667">
    <property type="entry name" value="CYCLOPROPANE-FATTY-ACYL-PHOSPHOLIPID SYNTHASE"/>
    <property type="match status" value="1"/>
</dbReference>
<evidence type="ECO:0000313" key="6">
    <source>
        <dbReference type="EMBL" id="NDP48986.1"/>
    </source>
</evidence>
<dbReference type="GO" id="GO:0008610">
    <property type="term" value="P:lipid biosynthetic process"/>
    <property type="evidence" value="ECO:0007669"/>
    <property type="project" value="InterPro"/>
</dbReference>
<dbReference type="InterPro" id="IPR050723">
    <property type="entry name" value="CFA/CMAS"/>
</dbReference>
<accession>A0A7C9TBL6</accession>
<proteinExistence type="inferred from homology"/>
<evidence type="ECO:0000256" key="3">
    <source>
        <dbReference type="ARBA" id="ARBA00022679"/>
    </source>
</evidence>
<evidence type="ECO:0000256" key="1">
    <source>
        <dbReference type="ARBA" id="ARBA00010815"/>
    </source>
</evidence>
<dbReference type="InterPro" id="IPR003333">
    <property type="entry name" value="CMAS"/>
</dbReference>
<dbReference type="EMBL" id="JAAFGW010000190">
    <property type="protein sequence ID" value="NDP48986.1"/>
    <property type="molecule type" value="Genomic_DNA"/>
</dbReference>
<reference evidence="6 7" key="1">
    <citation type="submission" date="2019-09" db="EMBL/GenBank/DDBJ databases">
        <title>H2 Metabolism Revealed by Metagenomic Analysis in Subglacial Sediment of East Antarctica.</title>
        <authorList>
            <person name="Yang Z."/>
            <person name="Zhang Y."/>
            <person name="Lv Y."/>
            <person name="Yan W."/>
            <person name="Xiao X."/>
            <person name="Sun B."/>
            <person name="Ma H."/>
        </authorList>
    </citation>
    <scope>NUCLEOTIDE SEQUENCE [LARGE SCALE GENOMIC DNA]</scope>
    <source>
        <strain evidence="6">Bin2_2</strain>
    </source>
</reference>
<keyword evidence="5" id="KW-0443">Lipid metabolism</keyword>
<dbReference type="GO" id="GO:0008168">
    <property type="term" value="F:methyltransferase activity"/>
    <property type="evidence" value="ECO:0007669"/>
    <property type="project" value="UniProtKB-KW"/>
</dbReference>
<dbReference type="Proteomes" id="UP000483432">
    <property type="component" value="Unassembled WGS sequence"/>
</dbReference>
<evidence type="ECO:0000256" key="4">
    <source>
        <dbReference type="ARBA" id="ARBA00022691"/>
    </source>
</evidence>
<evidence type="ECO:0000313" key="7">
    <source>
        <dbReference type="Proteomes" id="UP000483432"/>
    </source>
</evidence>
<dbReference type="GO" id="GO:0032259">
    <property type="term" value="P:methylation"/>
    <property type="evidence" value="ECO:0007669"/>
    <property type="project" value="UniProtKB-KW"/>
</dbReference>
<evidence type="ECO:0000256" key="5">
    <source>
        <dbReference type="ARBA" id="ARBA00023098"/>
    </source>
</evidence>
<name>A0A7C9TBL6_9PROT</name>
<keyword evidence="4" id="KW-0949">S-adenosyl-L-methionine</keyword>
<sequence length="403" mass="45317">MLDQLLIHQVRRRLKASGLPLAVELWNGELLEPSTLAAVRIRLHHMASLKALAFPNLGALARAYVEGALDLEGSARDILALGDRLCNADGLTPKTGSENWKWWRHTRTRDRKNIQYHYDVSNDFYGLWLDAKRVYSCAYFKTPDMSLDAAQEAKLDLICRKLNLQPGEHFLDIGCGWGGLVLHAAQHYGVQAVGITLSDDQHAYVRQQIEALGLAGRVEVRTLDYRDMQEPDAYDKIASVGMFEHVGQANLGDYFDRITRLLKPGGLVLNHGITTAEPDAIGLGSGIAEFIEDYVFPGGELVHASDVLRAASRSGLECLDAENLRPHYGKTLWHWVNRLEDHADEARKIIGEQKYRIWRIYMAGSAHAFDHGWMELWQVLAGKGVNGSQPNYPFNRDSMYRSN</sequence>
<dbReference type="Pfam" id="PF02353">
    <property type="entry name" value="CMAS"/>
    <property type="match status" value="1"/>
</dbReference>
<comment type="similarity">
    <text evidence="1">Belongs to the CFA/CMAS family.</text>
</comment>
<dbReference type="SUPFAM" id="SSF53335">
    <property type="entry name" value="S-adenosyl-L-methionine-dependent methyltransferases"/>
    <property type="match status" value="1"/>
</dbReference>
<dbReference type="PIRSF" id="PIRSF003085">
    <property type="entry name" value="CMAS"/>
    <property type="match status" value="1"/>
</dbReference>